<organism evidence="3 4">
    <name type="scientific">Paludifilum halophilum</name>
    <dbReference type="NCBI Taxonomy" id="1642702"/>
    <lineage>
        <taxon>Bacteria</taxon>
        <taxon>Bacillati</taxon>
        <taxon>Bacillota</taxon>
        <taxon>Bacilli</taxon>
        <taxon>Bacillales</taxon>
        <taxon>Thermoactinomycetaceae</taxon>
        <taxon>Paludifilum</taxon>
    </lineage>
</organism>
<evidence type="ECO:0000256" key="2">
    <source>
        <dbReference type="SAM" id="SignalP"/>
    </source>
</evidence>
<feature type="chain" id="PRO_5038332114" description="Bacterial spore germination immunoglobulin-like domain-containing protein" evidence="2">
    <location>
        <begin position="22"/>
        <end position="140"/>
    </location>
</feature>
<dbReference type="Proteomes" id="UP000215459">
    <property type="component" value="Unassembled WGS sequence"/>
</dbReference>
<keyword evidence="2" id="KW-0732">Signal</keyword>
<reference evidence="3 4" key="1">
    <citation type="submission" date="2017-07" db="EMBL/GenBank/DDBJ databases">
        <title>The genome sequence of Paludifilum halophilum highlights mechanisms for microbial adaptation to high salt environemnts.</title>
        <authorList>
            <person name="Belbahri L."/>
        </authorList>
    </citation>
    <scope>NUCLEOTIDE SEQUENCE [LARGE SCALE GENOMIC DNA]</scope>
    <source>
        <strain evidence="3 4">DSM 102817</strain>
    </source>
</reference>
<dbReference type="EMBL" id="NOWF01000002">
    <property type="protein sequence ID" value="OYD08999.1"/>
    <property type="molecule type" value="Genomic_DNA"/>
</dbReference>
<protein>
    <recommendedName>
        <fullName evidence="5">Bacterial spore germination immunoglobulin-like domain-containing protein</fullName>
    </recommendedName>
</protein>
<dbReference type="AlphaFoldDB" id="A0A235BAI3"/>
<proteinExistence type="predicted"/>
<accession>A0A235BAI3</accession>
<comment type="caution">
    <text evidence="3">The sequence shown here is derived from an EMBL/GenBank/DDBJ whole genome shotgun (WGS) entry which is preliminary data.</text>
</comment>
<dbReference type="RefSeq" id="WP_094263347.1">
    <property type="nucleotide sequence ID" value="NZ_NOWF01000002.1"/>
</dbReference>
<evidence type="ECO:0000313" key="4">
    <source>
        <dbReference type="Proteomes" id="UP000215459"/>
    </source>
</evidence>
<dbReference type="OrthoDB" id="9889846at2"/>
<evidence type="ECO:0008006" key="5">
    <source>
        <dbReference type="Google" id="ProtNLM"/>
    </source>
</evidence>
<evidence type="ECO:0000256" key="1">
    <source>
        <dbReference type="SAM" id="MobiDB-lite"/>
    </source>
</evidence>
<feature type="compositionally biased region" description="Polar residues" evidence="1">
    <location>
        <begin position="98"/>
        <end position="107"/>
    </location>
</feature>
<gene>
    <name evidence="3" type="ORF">CHM34_04285</name>
</gene>
<keyword evidence="4" id="KW-1185">Reference proteome</keyword>
<sequence>MNMYRTLMISCLFFLVAPSSAVSSPASVGPGLFRIESEHSFKVDGESGQITKVAVQSRMQPEGKAEGTWTFELFFEQGENPNTVRSDDGSAVIPMESPQKTPVDQPESQYYVNVRFEGRVDGQPIELEETYPFSIPGNAH</sequence>
<name>A0A235BAI3_9BACL</name>
<feature type="signal peptide" evidence="2">
    <location>
        <begin position="1"/>
        <end position="21"/>
    </location>
</feature>
<evidence type="ECO:0000313" key="3">
    <source>
        <dbReference type="EMBL" id="OYD08999.1"/>
    </source>
</evidence>
<feature type="region of interest" description="Disordered" evidence="1">
    <location>
        <begin position="80"/>
        <end position="107"/>
    </location>
</feature>